<dbReference type="EMBL" id="BAAASJ010000113">
    <property type="protein sequence ID" value="GAA2656395.1"/>
    <property type="molecule type" value="Genomic_DNA"/>
</dbReference>
<protein>
    <submittedName>
        <fullName evidence="1">Uncharacterized protein</fullName>
    </submittedName>
</protein>
<reference evidence="1 2" key="1">
    <citation type="journal article" date="2019" name="Int. J. Syst. Evol. Microbiol.">
        <title>The Global Catalogue of Microorganisms (GCM) 10K type strain sequencing project: providing services to taxonomists for standard genome sequencing and annotation.</title>
        <authorList>
            <consortium name="The Broad Institute Genomics Platform"/>
            <consortium name="The Broad Institute Genome Sequencing Center for Infectious Disease"/>
            <person name="Wu L."/>
            <person name="Ma J."/>
        </authorList>
    </citation>
    <scope>NUCLEOTIDE SEQUENCE [LARGE SCALE GENOMIC DNA]</scope>
    <source>
        <strain evidence="1 2">JCM 4524</strain>
    </source>
</reference>
<name>A0ABN3RMQ6_9ACTN</name>
<proteinExistence type="predicted"/>
<evidence type="ECO:0000313" key="1">
    <source>
        <dbReference type="EMBL" id="GAA2656395.1"/>
    </source>
</evidence>
<keyword evidence="2" id="KW-1185">Reference proteome</keyword>
<gene>
    <name evidence="1" type="ORF">GCM10010307_69960</name>
</gene>
<dbReference type="Proteomes" id="UP001500151">
    <property type="component" value="Unassembled WGS sequence"/>
</dbReference>
<sequence>MVRRGGLLGARYMGDDRTEEYAARNGGPGNLLVRGHIDKVIAFAGIAD</sequence>
<organism evidence="1 2">
    <name type="scientific">Streptomyces vastus</name>
    <dbReference type="NCBI Taxonomy" id="285451"/>
    <lineage>
        <taxon>Bacteria</taxon>
        <taxon>Bacillati</taxon>
        <taxon>Actinomycetota</taxon>
        <taxon>Actinomycetes</taxon>
        <taxon>Kitasatosporales</taxon>
        <taxon>Streptomycetaceae</taxon>
        <taxon>Streptomyces</taxon>
    </lineage>
</organism>
<comment type="caution">
    <text evidence="1">The sequence shown here is derived from an EMBL/GenBank/DDBJ whole genome shotgun (WGS) entry which is preliminary data.</text>
</comment>
<accession>A0ABN3RMQ6</accession>
<evidence type="ECO:0000313" key="2">
    <source>
        <dbReference type="Proteomes" id="UP001500151"/>
    </source>
</evidence>